<comment type="subcellular location">
    <subcellularLocation>
        <location evidence="1 5">Periplasm</location>
    </subcellularLocation>
</comment>
<evidence type="ECO:0000256" key="4">
    <source>
        <dbReference type="ARBA" id="ARBA00022764"/>
    </source>
</evidence>
<organism evidence="7 8">
    <name type="scientific">Rhodovastum atsumiense</name>
    <dbReference type="NCBI Taxonomy" id="504468"/>
    <lineage>
        <taxon>Bacteria</taxon>
        <taxon>Pseudomonadati</taxon>
        <taxon>Pseudomonadota</taxon>
        <taxon>Alphaproteobacteria</taxon>
        <taxon>Acetobacterales</taxon>
        <taxon>Acetobacteraceae</taxon>
        <taxon>Rhodovastum</taxon>
    </lineage>
</organism>
<dbReference type="AlphaFoldDB" id="A0A5M6IP80"/>
<dbReference type="GO" id="GO:0042597">
    <property type="term" value="C:periplasmic space"/>
    <property type="evidence" value="ECO:0007669"/>
    <property type="project" value="UniProtKB-SubCell"/>
</dbReference>
<feature type="signal peptide" evidence="6">
    <location>
        <begin position="1"/>
        <end position="21"/>
    </location>
</feature>
<dbReference type="Proteomes" id="UP000325255">
    <property type="component" value="Unassembled WGS sequence"/>
</dbReference>
<keyword evidence="2 5" id="KW-0813">Transport</keyword>
<dbReference type="SUPFAM" id="SSF53850">
    <property type="entry name" value="Periplasmic binding protein-like II"/>
    <property type="match status" value="1"/>
</dbReference>
<dbReference type="EMBL" id="VWPK01000038">
    <property type="protein sequence ID" value="KAA5610083.1"/>
    <property type="molecule type" value="Genomic_DNA"/>
</dbReference>
<feature type="chain" id="PRO_5024323727" description="Putrescine-binding periplasmic protein" evidence="6">
    <location>
        <begin position="22"/>
        <end position="363"/>
    </location>
</feature>
<protein>
    <recommendedName>
        <fullName evidence="5">Putrescine-binding periplasmic protein</fullName>
    </recommendedName>
</protein>
<evidence type="ECO:0000256" key="6">
    <source>
        <dbReference type="SAM" id="SignalP"/>
    </source>
</evidence>
<dbReference type="OrthoDB" id="9769319at2"/>
<evidence type="ECO:0000313" key="8">
    <source>
        <dbReference type="Proteomes" id="UP000325255"/>
    </source>
</evidence>
<dbReference type="PANTHER" id="PTHR30222">
    <property type="entry name" value="SPERMIDINE/PUTRESCINE-BINDING PERIPLASMIC PROTEIN"/>
    <property type="match status" value="1"/>
</dbReference>
<sequence length="363" mass="39644">MRLTTFLFGLLTLLLPLAAPAQERVVNVYNWTDYIDPYAIDRFQRETGIKVRYDVYDSLETLEGKLLAGRSGYDVVVPTSEPTFSRLIRSGALLPLDRAKLPHAAGLDPALMKQVETSDPGNRFGVIYLWGTAGFGFNPARVKALAPDAPLDSWDLLFRPEHASRLARCGITLLDSAIDVVPSVLHYLGRSPDSTDPADLAAVEKTLLGIRPYVRAFVGGGTVEQLASGETCLALSYSGDIIQAGARAREAGRGVEVRYVAPREGAQLTFDMLAIPRDAPHPQEALAFIDFLLRPEVMAGITNQVRYPNAVPASLPMVAPEIRDDPGIYPPAELRAHFFTLGPVPPEAARARSRMWARVKAGR</sequence>
<comment type="caution">
    <text evidence="7">The sequence shown here is derived from an EMBL/GenBank/DDBJ whole genome shotgun (WGS) entry which is preliminary data.</text>
</comment>
<comment type="function">
    <text evidence="5">Required for the activity of the bacterial periplasmic transport system of putrescine.</text>
</comment>
<comment type="similarity">
    <text evidence="5">Belongs to the bacterial solute-binding protein PotD/PotF family.</text>
</comment>
<dbReference type="Gene3D" id="3.40.190.10">
    <property type="entry name" value="Periplasmic binding protein-like II"/>
    <property type="match status" value="2"/>
</dbReference>
<name>A0A5M6IP80_9PROT</name>
<evidence type="ECO:0000256" key="5">
    <source>
        <dbReference type="PIRNR" id="PIRNR019574"/>
    </source>
</evidence>
<keyword evidence="8" id="KW-1185">Reference proteome</keyword>
<evidence type="ECO:0000256" key="1">
    <source>
        <dbReference type="ARBA" id="ARBA00004418"/>
    </source>
</evidence>
<dbReference type="CDD" id="cd13659">
    <property type="entry name" value="PBP2_PotF"/>
    <property type="match status" value="1"/>
</dbReference>
<dbReference type="PRINTS" id="PR00909">
    <property type="entry name" value="SPERMDNBNDNG"/>
</dbReference>
<dbReference type="RefSeq" id="WP_150042825.1">
    <property type="nucleotide sequence ID" value="NZ_OW485601.1"/>
</dbReference>
<evidence type="ECO:0000256" key="2">
    <source>
        <dbReference type="ARBA" id="ARBA00022448"/>
    </source>
</evidence>
<dbReference type="GO" id="GO:0015846">
    <property type="term" value="P:polyamine transport"/>
    <property type="evidence" value="ECO:0007669"/>
    <property type="project" value="InterPro"/>
</dbReference>
<reference evidence="7 8" key="1">
    <citation type="submission" date="2019-09" db="EMBL/GenBank/DDBJ databases">
        <title>Genome sequence of Rhodovastum atsumiense, a diverse member of the Acetobacteraceae family of non-sulfur purple photosynthetic bacteria.</title>
        <authorList>
            <person name="Meyer T."/>
            <person name="Kyndt J."/>
        </authorList>
    </citation>
    <scope>NUCLEOTIDE SEQUENCE [LARGE SCALE GENOMIC DNA]</scope>
    <source>
        <strain evidence="7 8">DSM 21279</strain>
    </source>
</reference>
<evidence type="ECO:0000313" key="7">
    <source>
        <dbReference type="EMBL" id="KAA5610083.1"/>
    </source>
</evidence>
<dbReference type="PIRSF" id="PIRSF019574">
    <property type="entry name" value="Periplasmic_polyamine_BP"/>
    <property type="match status" value="1"/>
</dbReference>
<dbReference type="InterPro" id="IPR001188">
    <property type="entry name" value="Sperm_putr-bd"/>
</dbReference>
<proteinExistence type="inferred from homology"/>
<dbReference type="InterPro" id="IPR006059">
    <property type="entry name" value="SBP"/>
</dbReference>
<dbReference type="GO" id="GO:0019808">
    <property type="term" value="F:polyamine binding"/>
    <property type="evidence" value="ECO:0007669"/>
    <property type="project" value="InterPro"/>
</dbReference>
<keyword evidence="4 5" id="KW-0574">Periplasm</keyword>
<evidence type="ECO:0000256" key="3">
    <source>
        <dbReference type="ARBA" id="ARBA00022729"/>
    </source>
</evidence>
<dbReference type="PANTHER" id="PTHR30222:SF12">
    <property type="entry name" value="NORSPERMIDINE SENSOR"/>
    <property type="match status" value="1"/>
</dbReference>
<keyword evidence="3 6" id="KW-0732">Signal</keyword>
<gene>
    <name evidence="7" type="ORF">F1189_20935</name>
</gene>
<accession>A0A5M6IP80</accession>
<dbReference type="Pfam" id="PF13416">
    <property type="entry name" value="SBP_bac_8"/>
    <property type="match status" value="1"/>
</dbReference>